<dbReference type="EMBL" id="CAJOAX010002703">
    <property type="protein sequence ID" value="CAF3813744.1"/>
    <property type="molecule type" value="Genomic_DNA"/>
</dbReference>
<accession>A0A819CKH2</accession>
<reference evidence="1" key="1">
    <citation type="submission" date="2021-02" db="EMBL/GenBank/DDBJ databases">
        <authorList>
            <person name="Nowell W R."/>
        </authorList>
    </citation>
    <scope>NUCLEOTIDE SEQUENCE</scope>
</reference>
<name>A0A819CKH2_9BILA</name>
<sequence>MIPHRTLIASDLQSSKSIACMILSPDDRKSRGIKGVTQEIFNEWITSTLASAINQLYIDNMYLICDKSRSHNRTGMRQTL</sequence>
<organism evidence="1 2">
    <name type="scientific">Rotaria sordida</name>
    <dbReference type="NCBI Taxonomy" id="392033"/>
    <lineage>
        <taxon>Eukaryota</taxon>
        <taxon>Metazoa</taxon>
        <taxon>Spiralia</taxon>
        <taxon>Gnathifera</taxon>
        <taxon>Rotifera</taxon>
        <taxon>Eurotatoria</taxon>
        <taxon>Bdelloidea</taxon>
        <taxon>Philodinida</taxon>
        <taxon>Philodinidae</taxon>
        <taxon>Rotaria</taxon>
    </lineage>
</organism>
<dbReference type="AlphaFoldDB" id="A0A819CKH2"/>
<dbReference type="Proteomes" id="UP000663823">
    <property type="component" value="Unassembled WGS sequence"/>
</dbReference>
<evidence type="ECO:0000313" key="1">
    <source>
        <dbReference type="EMBL" id="CAF3813744.1"/>
    </source>
</evidence>
<protein>
    <submittedName>
        <fullName evidence="1">Uncharacterized protein</fullName>
    </submittedName>
</protein>
<gene>
    <name evidence="1" type="ORF">OTI717_LOCUS18982</name>
</gene>
<proteinExistence type="predicted"/>
<comment type="caution">
    <text evidence="1">The sequence shown here is derived from an EMBL/GenBank/DDBJ whole genome shotgun (WGS) entry which is preliminary data.</text>
</comment>
<evidence type="ECO:0000313" key="2">
    <source>
        <dbReference type="Proteomes" id="UP000663823"/>
    </source>
</evidence>